<dbReference type="EMBL" id="FXXQ01000016">
    <property type="protein sequence ID" value="SMX25393.1"/>
    <property type="molecule type" value="Genomic_DNA"/>
</dbReference>
<dbReference type="AlphaFoldDB" id="A0A238J4W3"/>
<protein>
    <submittedName>
        <fullName evidence="2">MOSC domain protein</fullName>
    </submittedName>
</protein>
<dbReference type="PROSITE" id="PS51340">
    <property type="entry name" value="MOSC"/>
    <property type="match status" value="1"/>
</dbReference>
<accession>A0A238J4W3</accession>
<dbReference type="OrthoDB" id="581532at2"/>
<dbReference type="PANTHER" id="PTHR36930:SF1">
    <property type="entry name" value="MOSC DOMAIN-CONTAINING PROTEIN"/>
    <property type="match status" value="1"/>
</dbReference>
<keyword evidence="3" id="KW-1185">Reference proteome</keyword>
<evidence type="ECO:0000259" key="1">
    <source>
        <dbReference type="PROSITE" id="PS51340"/>
    </source>
</evidence>
<dbReference type="InterPro" id="IPR052716">
    <property type="entry name" value="MOSC_domain"/>
</dbReference>
<dbReference type="Pfam" id="PF03473">
    <property type="entry name" value="MOSC"/>
    <property type="match status" value="1"/>
</dbReference>
<name>A0A238J4W3_9RHOB</name>
<sequence length="248" mass="27264">MTPAVSLILRHPLKSVGREELNAVVLTAGKCLPFDRTWAVAHERSKLDGGWGKKVNFLRGVAAPSLMAAKASFDEQTKTLTLSHPALETITCDPNTPEGEAKLIDWLRDLWPIDLPSPTKLYRVQGVPLTDVPYPWVSINSTSSLKALGHRTGSDLSPHRFRGNIWIDGLAPWDETTWIGKRLRVGDAVLEVKEQITRCKATMANPETGQRDVDVLGTLDDLGHQEFGVYAEVIESGHVAKTATVEVL</sequence>
<dbReference type="GO" id="GO:0030151">
    <property type="term" value="F:molybdenum ion binding"/>
    <property type="evidence" value="ECO:0007669"/>
    <property type="project" value="InterPro"/>
</dbReference>
<dbReference type="GO" id="GO:0030170">
    <property type="term" value="F:pyridoxal phosphate binding"/>
    <property type="evidence" value="ECO:0007669"/>
    <property type="project" value="InterPro"/>
</dbReference>
<dbReference type="InterPro" id="IPR011037">
    <property type="entry name" value="Pyrv_Knase-like_insert_dom_sf"/>
</dbReference>
<organism evidence="2 3">
    <name type="scientific">Boseongicola aestuarii</name>
    <dbReference type="NCBI Taxonomy" id="1470561"/>
    <lineage>
        <taxon>Bacteria</taxon>
        <taxon>Pseudomonadati</taxon>
        <taxon>Pseudomonadota</taxon>
        <taxon>Alphaproteobacteria</taxon>
        <taxon>Rhodobacterales</taxon>
        <taxon>Paracoccaceae</taxon>
        <taxon>Boseongicola</taxon>
    </lineage>
</organism>
<gene>
    <name evidence="2" type="ORF">BOA8489_03536</name>
</gene>
<dbReference type="GO" id="GO:0003824">
    <property type="term" value="F:catalytic activity"/>
    <property type="evidence" value="ECO:0007669"/>
    <property type="project" value="InterPro"/>
</dbReference>
<dbReference type="InterPro" id="IPR005302">
    <property type="entry name" value="MoCF_Sase_C"/>
</dbReference>
<reference evidence="2 3" key="1">
    <citation type="submission" date="2017-05" db="EMBL/GenBank/DDBJ databases">
        <authorList>
            <person name="Song R."/>
            <person name="Chenine A.L."/>
            <person name="Ruprecht R.M."/>
        </authorList>
    </citation>
    <scope>NUCLEOTIDE SEQUENCE [LARGE SCALE GENOMIC DNA]</scope>
    <source>
        <strain evidence="2 3">CECT 8489</strain>
    </source>
</reference>
<dbReference type="PANTHER" id="PTHR36930">
    <property type="entry name" value="METAL-SULFUR CLUSTER BIOSYNTHESIS PROTEINS YUAD-RELATED"/>
    <property type="match status" value="1"/>
</dbReference>
<dbReference type="RefSeq" id="WP_093975589.1">
    <property type="nucleotide sequence ID" value="NZ_FXXQ01000016.1"/>
</dbReference>
<proteinExistence type="predicted"/>
<feature type="domain" description="MOSC" evidence="1">
    <location>
        <begin position="110"/>
        <end position="248"/>
    </location>
</feature>
<dbReference type="Proteomes" id="UP000201838">
    <property type="component" value="Unassembled WGS sequence"/>
</dbReference>
<evidence type="ECO:0000313" key="2">
    <source>
        <dbReference type="EMBL" id="SMX25393.1"/>
    </source>
</evidence>
<dbReference type="Gene3D" id="2.40.33.20">
    <property type="entry name" value="PK beta-barrel domain-like"/>
    <property type="match status" value="1"/>
</dbReference>
<evidence type="ECO:0000313" key="3">
    <source>
        <dbReference type="Proteomes" id="UP000201838"/>
    </source>
</evidence>
<dbReference type="SUPFAM" id="SSF50800">
    <property type="entry name" value="PK beta-barrel domain-like"/>
    <property type="match status" value="1"/>
</dbReference>